<feature type="domain" description="ATPase AAA-type core" evidence="4">
    <location>
        <begin position="14"/>
        <end position="74"/>
    </location>
</feature>
<dbReference type="GO" id="GO:0005524">
    <property type="term" value="F:ATP binding"/>
    <property type="evidence" value="ECO:0007669"/>
    <property type="project" value="UniProtKB-KW"/>
</dbReference>
<comment type="caution">
    <text evidence="5">The sequence shown here is derived from an EMBL/GenBank/DDBJ whole genome shotgun (WGS) entry which is preliminary data.</text>
</comment>
<reference evidence="5" key="1">
    <citation type="submission" date="2019-08" db="EMBL/GenBank/DDBJ databases">
        <authorList>
            <person name="Kucharzyk K."/>
            <person name="Murdoch R.W."/>
            <person name="Higgins S."/>
            <person name="Loffler F."/>
        </authorList>
    </citation>
    <scope>NUCLEOTIDE SEQUENCE</scope>
</reference>
<evidence type="ECO:0000313" key="5">
    <source>
        <dbReference type="EMBL" id="MPN09167.1"/>
    </source>
</evidence>
<dbReference type="InterPro" id="IPR027417">
    <property type="entry name" value="P-loop_NTPase"/>
</dbReference>
<keyword evidence="2" id="KW-0547">Nucleotide-binding</keyword>
<dbReference type="EMBL" id="VSSQ01055255">
    <property type="protein sequence ID" value="MPN09167.1"/>
    <property type="molecule type" value="Genomic_DNA"/>
</dbReference>
<name>A0A645F4R9_9ZZZZ</name>
<evidence type="ECO:0000256" key="1">
    <source>
        <dbReference type="ARBA" id="ARBA00022448"/>
    </source>
</evidence>
<keyword evidence="3" id="KW-0067">ATP-binding</keyword>
<evidence type="ECO:0000256" key="3">
    <source>
        <dbReference type="ARBA" id="ARBA00022840"/>
    </source>
</evidence>
<dbReference type="AlphaFoldDB" id="A0A645F4R9"/>
<sequence length="166" mass="18625">MADRFKLDRKKKIKDYSRGMKMKLSLAVALSHDSRLLILDEPTSGLDPVVRDEVLDMLLDFIQRPDHTVLISSHIISDLERVCDYVTFIHGGHILFSMSKEELGEAFGILRCSEQELASLPKGAVCGIRRSRFGCEVLVHRHLVKNIKLEAAGIEDIMVLIVKGVG</sequence>
<organism evidence="5">
    <name type="scientific">bioreactor metagenome</name>
    <dbReference type="NCBI Taxonomy" id="1076179"/>
    <lineage>
        <taxon>unclassified sequences</taxon>
        <taxon>metagenomes</taxon>
        <taxon>ecological metagenomes</taxon>
    </lineage>
</organism>
<dbReference type="InterPro" id="IPR051782">
    <property type="entry name" value="ABC_Transporter_VariousFunc"/>
</dbReference>
<dbReference type="PANTHER" id="PTHR42939">
    <property type="entry name" value="ABC TRANSPORTER ATP-BINDING PROTEIN ALBC-RELATED"/>
    <property type="match status" value="1"/>
</dbReference>
<evidence type="ECO:0000256" key="2">
    <source>
        <dbReference type="ARBA" id="ARBA00022741"/>
    </source>
</evidence>
<evidence type="ECO:0000259" key="4">
    <source>
        <dbReference type="Pfam" id="PF13304"/>
    </source>
</evidence>
<dbReference type="SUPFAM" id="SSF52540">
    <property type="entry name" value="P-loop containing nucleoside triphosphate hydrolases"/>
    <property type="match status" value="1"/>
</dbReference>
<dbReference type="Pfam" id="PF13304">
    <property type="entry name" value="AAA_21"/>
    <property type="match status" value="1"/>
</dbReference>
<accession>A0A645F4R9</accession>
<dbReference type="GO" id="GO:0016887">
    <property type="term" value="F:ATP hydrolysis activity"/>
    <property type="evidence" value="ECO:0007669"/>
    <property type="project" value="InterPro"/>
</dbReference>
<dbReference type="Gene3D" id="3.40.50.300">
    <property type="entry name" value="P-loop containing nucleotide triphosphate hydrolases"/>
    <property type="match status" value="1"/>
</dbReference>
<dbReference type="PANTHER" id="PTHR42939:SF3">
    <property type="entry name" value="ABC TRANSPORTER ATP-BINDING COMPONENT"/>
    <property type="match status" value="1"/>
</dbReference>
<keyword evidence="1" id="KW-0813">Transport</keyword>
<proteinExistence type="predicted"/>
<dbReference type="InterPro" id="IPR003959">
    <property type="entry name" value="ATPase_AAA_core"/>
</dbReference>
<protein>
    <recommendedName>
        <fullName evidence="4">ATPase AAA-type core domain-containing protein</fullName>
    </recommendedName>
</protein>
<gene>
    <name evidence="5" type="ORF">SDC9_156455</name>
</gene>